<feature type="transmembrane region" description="Helical" evidence="8">
    <location>
        <begin position="12"/>
        <end position="30"/>
    </location>
</feature>
<keyword evidence="7 8" id="KW-0472">Membrane</keyword>
<reference evidence="9" key="1">
    <citation type="submission" date="2018-06" db="EMBL/GenBank/DDBJ databases">
        <authorList>
            <person name="Zhirakovskaya E."/>
        </authorList>
    </citation>
    <scope>NUCLEOTIDE SEQUENCE</scope>
</reference>
<feature type="transmembrane region" description="Helical" evidence="8">
    <location>
        <begin position="462"/>
        <end position="481"/>
    </location>
</feature>
<feature type="transmembrane region" description="Helical" evidence="8">
    <location>
        <begin position="981"/>
        <end position="1009"/>
    </location>
</feature>
<feature type="transmembrane region" description="Helical" evidence="8">
    <location>
        <begin position="359"/>
        <end position="379"/>
    </location>
</feature>
<dbReference type="PRINTS" id="PR00702">
    <property type="entry name" value="ACRIFLAVINRP"/>
</dbReference>
<dbReference type="GO" id="GO:0005886">
    <property type="term" value="C:plasma membrane"/>
    <property type="evidence" value="ECO:0007669"/>
    <property type="project" value="UniProtKB-SubCell"/>
</dbReference>
<sequence>MILSDISVDRPVFATVISLLLAVFGVMSFMDLPLRQYPDVNPPIVSVSTTYRGASADIVESKVTRLIEDRISGIEGIKTISSTSQDGRSRITIEFKINRDIDDAANDVRQRVSRLLNNLPEEADPPEITKADTNDRAIMWIRLKSDQMSPLELGDFAKRFIVDRFSSIDGVARIQTNTRSYAMRVWLDRQKLAARNITVNDVERALRSENIELPAGRVESTEREFTVKIERKYKSPQNFAQLVISQAADGHLIRLGDVANVELGSEDYRSEMRGNREFMVGLGIIKQSKGNTLDVARSVKKEMAKINESLPPGASLAVMMDQSVFIEASINEVYKTFSIAMLLVVLVIYLFLGSARAMFIPAITVPVSIVASFILLNLFGFSINLLTLLALILSIGLVVDDAILVLENIYRRIDRGEPPLLAAYYGAREVGFAVIATTLVLTAVFIPITFIEGQTGRLFTEFAMAMATAVVFSSIVALTLTPMLCSRILRKEGGNNKFHNQGMKRLKTIETAYITFLKRLFKRPVLVLASLIPVLGISYILFITLPSEFMPLEDQGRFFVMVKGPEGTSYNNMKRHMHDVEDDMMSLISEGKAKNVLSRIPSFGVAASVNSGIGIIKLEDWSKRDQSAQEIRVELSRKLAKHPNVRAFVMMPRGISGSTGSPVQFVLQGTDYAELSRWRDAMMAQGRQYPGLVGLDSDYEATKPQLLVDIDITRAADLGVSVTTIGRTLETMLGTRHVTTYIQRGEEYPVILEGIKAENQTPNDLTNIYVRSDRTSLLIPLSNLVSLTETASPPDLKRFNRMRSITLTANIKEGYSLGQALTFLQETGQQILPSHANFDFKGESRDFKESGNSIYVVFAMALVTVFLVLAAQFESFRHPFVILLTVPFAMVGALLGLYLTGQTINIYSQIGLIMLVGLATKNGILIVEFANQLRDQGVEFMEALLEASRKRLRPIIMTSFTTVMGSVALLLGSGAGAETRFVLGIVVISGVAMATFFTLFIVPVAYLVIARNSSSPKAVKNLRLKIEKTFSTKNPKV</sequence>
<dbReference type="Gene3D" id="3.30.70.1320">
    <property type="entry name" value="Multidrug efflux transporter AcrB pore domain like"/>
    <property type="match status" value="1"/>
</dbReference>
<dbReference type="Gene3D" id="3.30.70.1430">
    <property type="entry name" value="Multidrug efflux transporter AcrB pore domain"/>
    <property type="match status" value="2"/>
</dbReference>
<keyword evidence="3" id="KW-1003">Cell membrane</keyword>
<evidence type="ECO:0000256" key="6">
    <source>
        <dbReference type="ARBA" id="ARBA00022989"/>
    </source>
</evidence>
<dbReference type="Gene3D" id="3.30.2090.10">
    <property type="entry name" value="Multidrug efflux transporter AcrB TolC docking domain, DN and DC subdomains"/>
    <property type="match status" value="2"/>
</dbReference>
<accession>A0A3B1AP67</accession>
<dbReference type="FunFam" id="3.30.70.1430:FF:000001">
    <property type="entry name" value="Efflux pump membrane transporter"/>
    <property type="match status" value="1"/>
</dbReference>
<keyword evidence="4" id="KW-0997">Cell inner membrane</keyword>
<dbReference type="SUPFAM" id="SSF82866">
    <property type="entry name" value="Multidrug efflux transporter AcrB transmembrane domain"/>
    <property type="match status" value="2"/>
</dbReference>
<gene>
    <name evidence="9" type="ORF">MNBD_ALPHA03-662</name>
</gene>
<evidence type="ECO:0000256" key="1">
    <source>
        <dbReference type="ARBA" id="ARBA00004651"/>
    </source>
</evidence>
<dbReference type="SUPFAM" id="SSF82714">
    <property type="entry name" value="Multidrug efflux transporter AcrB TolC docking domain, DN and DC subdomains"/>
    <property type="match status" value="2"/>
</dbReference>
<dbReference type="PANTHER" id="PTHR32063:SF14">
    <property type="entry name" value="BLL4319 PROTEIN"/>
    <property type="match status" value="1"/>
</dbReference>
<proteinExistence type="predicted"/>
<feature type="transmembrane region" description="Helical" evidence="8">
    <location>
        <begin position="385"/>
        <end position="409"/>
    </location>
</feature>
<evidence type="ECO:0000256" key="4">
    <source>
        <dbReference type="ARBA" id="ARBA00022519"/>
    </source>
</evidence>
<keyword evidence="2" id="KW-0813">Transport</keyword>
<feature type="transmembrane region" description="Helical" evidence="8">
    <location>
        <begin position="333"/>
        <end position="352"/>
    </location>
</feature>
<feature type="transmembrane region" description="Helical" evidence="8">
    <location>
        <begin position="906"/>
        <end position="931"/>
    </location>
</feature>
<feature type="transmembrane region" description="Helical" evidence="8">
    <location>
        <begin position="430"/>
        <end position="450"/>
    </location>
</feature>
<dbReference type="PANTHER" id="PTHR32063">
    <property type="match status" value="1"/>
</dbReference>
<keyword evidence="6 8" id="KW-1133">Transmembrane helix</keyword>
<evidence type="ECO:0000313" key="9">
    <source>
        <dbReference type="EMBL" id="VAX05542.1"/>
    </source>
</evidence>
<evidence type="ECO:0000256" key="2">
    <source>
        <dbReference type="ARBA" id="ARBA00022448"/>
    </source>
</evidence>
<dbReference type="Gene3D" id="3.30.70.1440">
    <property type="entry name" value="Multidrug efflux transporter AcrB pore domain"/>
    <property type="match status" value="1"/>
</dbReference>
<dbReference type="Pfam" id="PF00873">
    <property type="entry name" value="ACR_tran"/>
    <property type="match status" value="1"/>
</dbReference>
<feature type="transmembrane region" description="Helical" evidence="8">
    <location>
        <begin position="854"/>
        <end position="873"/>
    </location>
</feature>
<dbReference type="EMBL" id="UOFW01000140">
    <property type="protein sequence ID" value="VAX05542.1"/>
    <property type="molecule type" value="Genomic_DNA"/>
</dbReference>
<comment type="subcellular location">
    <subcellularLocation>
        <location evidence="1">Cell membrane</location>
        <topology evidence="1">Multi-pass membrane protein</topology>
    </subcellularLocation>
</comment>
<dbReference type="Gene3D" id="1.20.1640.10">
    <property type="entry name" value="Multidrug efflux transporter AcrB transmembrane domain"/>
    <property type="match status" value="2"/>
</dbReference>
<dbReference type="InterPro" id="IPR001036">
    <property type="entry name" value="Acrflvin-R"/>
</dbReference>
<dbReference type="GO" id="GO:0042910">
    <property type="term" value="F:xenobiotic transmembrane transporter activity"/>
    <property type="evidence" value="ECO:0007669"/>
    <property type="project" value="TreeGrafter"/>
</dbReference>
<protein>
    <submittedName>
        <fullName evidence="9">RND efflux system, inner membrane transporter</fullName>
    </submittedName>
</protein>
<organism evidence="9">
    <name type="scientific">hydrothermal vent metagenome</name>
    <dbReference type="NCBI Taxonomy" id="652676"/>
    <lineage>
        <taxon>unclassified sequences</taxon>
        <taxon>metagenomes</taxon>
        <taxon>ecological metagenomes</taxon>
    </lineage>
</organism>
<keyword evidence="5 8" id="KW-0812">Transmembrane</keyword>
<name>A0A3B1AP67_9ZZZZ</name>
<feature type="transmembrane region" description="Helical" evidence="8">
    <location>
        <begin position="952"/>
        <end position="975"/>
    </location>
</feature>
<evidence type="ECO:0000256" key="7">
    <source>
        <dbReference type="ARBA" id="ARBA00023136"/>
    </source>
</evidence>
<feature type="transmembrane region" description="Helical" evidence="8">
    <location>
        <begin position="525"/>
        <end position="545"/>
    </location>
</feature>
<dbReference type="SUPFAM" id="SSF82693">
    <property type="entry name" value="Multidrug efflux transporter AcrB pore domain, PN1, PN2, PC1 and PC2 subdomains"/>
    <property type="match status" value="3"/>
</dbReference>
<dbReference type="FunFam" id="1.20.1640.10:FF:000001">
    <property type="entry name" value="Efflux pump membrane transporter"/>
    <property type="match status" value="1"/>
</dbReference>
<evidence type="ECO:0000256" key="3">
    <source>
        <dbReference type="ARBA" id="ARBA00022475"/>
    </source>
</evidence>
<evidence type="ECO:0000256" key="8">
    <source>
        <dbReference type="SAM" id="Phobius"/>
    </source>
</evidence>
<dbReference type="AlphaFoldDB" id="A0A3B1AP67"/>
<evidence type="ECO:0000256" key="5">
    <source>
        <dbReference type="ARBA" id="ARBA00022692"/>
    </source>
</evidence>
<feature type="transmembrane region" description="Helical" evidence="8">
    <location>
        <begin position="880"/>
        <end position="900"/>
    </location>
</feature>
<dbReference type="InterPro" id="IPR027463">
    <property type="entry name" value="AcrB_DN_DC_subdom"/>
</dbReference>